<accession>A0ACC2NW03</accession>
<protein>
    <submittedName>
        <fullName evidence="1">Uncharacterized protein</fullName>
    </submittedName>
</protein>
<sequence>MMGRIGNIFPYLSIYLVVSSVNCAPVPQDLKQFQIDFNKVYEKLYLEIGKLAEPYSMNCVDFKSFIRYSSSLPDAVEGALSVIEKSITELQLLSGKKCAEKSKIVPSSEFHSNLDTFSHEYRDKVSYLENLIKDVPDMGHNFYTKIENLNKGFNDFQSQIHECFPKP</sequence>
<keyword evidence="2" id="KW-1185">Reference proteome</keyword>
<gene>
    <name evidence="1" type="ORF">QAD02_011169</name>
</gene>
<evidence type="ECO:0000313" key="1">
    <source>
        <dbReference type="EMBL" id="KAJ8675383.1"/>
    </source>
</evidence>
<dbReference type="EMBL" id="CM056742">
    <property type="protein sequence ID" value="KAJ8675383.1"/>
    <property type="molecule type" value="Genomic_DNA"/>
</dbReference>
<name>A0ACC2NW03_9HYME</name>
<organism evidence="1 2">
    <name type="scientific">Eretmocerus hayati</name>
    <dbReference type="NCBI Taxonomy" id="131215"/>
    <lineage>
        <taxon>Eukaryota</taxon>
        <taxon>Metazoa</taxon>
        <taxon>Ecdysozoa</taxon>
        <taxon>Arthropoda</taxon>
        <taxon>Hexapoda</taxon>
        <taxon>Insecta</taxon>
        <taxon>Pterygota</taxon>
        <taxon>Neoptera</taxon>
        <taxon>Endopterygota</taxon>
        <taxon>Hymenoptera</taxon>
        <taxon>Apocrita</taxon>
        <taxon>Proctotrupomorpha</taxon>
        <taxon>Chalcidoidea</taxon>
        <taxon>Aphelinidae</taxon>
        <taxon>Aphelininae</taxon>
        <taxon>Eretmocerus</taxon>
    </lineage>
</organism>
<comment type="caution">
    <text evidence="1">The sequence shown here is derived from an EMBL/GenBank/DDBJ whole genome shotgun (WGS) entry which is preliminary data.</text>
</comment>
<proteinExistence type="predicted"/>
<evidence type="ECO:0000313" key="2">
    <source>
        <dbReference type="Proteomes" id="UP001239111"/>
    </source>
</evidence>
<reference evidence="1" key="1">
    <citation type="submission" date="2023-04" db="EMBL/GenBank/DDBJ databases">
        <title>A chromosome-level genome assembly of the parasitoid wasp Eretmocerus hayati.</title>
        <authorList>
            <person name="Zhong Y."/>
            <person name="Liu S."/>
            <person name="Liu Y."/>
        </authorList>
    </citation>
    <scope>NUCLEOTIDE SEQUENCE</scope>
    <source>
        <strain evidence="1">ZJU_SS_LIU_2023</strain>
    </source>
</reference>
<dbReference type="Proteomes" id="UP001239111">
    <property type="component" value="Chromosome 2"/>
</dbReference>